<protein>
    <submittedName>
        <fullName evidence="2">Uncharacterized protein</fullName>
    </submittedName>
</protein>
<dbReference type="AlphaFoldDB" id="W2S6X6"/>
<dbReference type="RefSeq" id="XP_008715430.1">
    <property type="nucleotide sequence ID" value="XM_008717208.1"/>
</dbReference>
<dbReference type="InParanoid" id="W2S6X6"/>
<evidence type="ECO:0000256" key="1">
    <source>
        <dbReference type="SAM" id="MobiDB-lite"/>
    </source>
</evidence>
<accession>W2S6X6</accession>
<dbReference type="HOGENOM" id="CLU_135725_0_0_1"/>
<dbReference type="VEuPathDB" id="FungiDB:HMPREF1541_02853"/>
<dbReference type="GeneID" id="19970192"/>
<gene>
    <name evidence="2" type="ORF">HMPREF1541_02853</name>
</gene>
<dbReference type="EMBL" id="KB822718">
    <property type="protein sequence ID" value="ETN43694.1"/>
    <property type="molecule type" value="Genomic_DNA"/>
</dbReference>
<dbReference type="eggNOG" id="ENOG502STCV">
    <property type="taxonomic scope" value="Eukaryota"/>
</dbReference>
<sequence>MNVLSIVYITNACLVRYESIKTQTVPVAKQSGQLGTGSNTVEGAPSSTGGEKTAENIRYGQNISESGMGGMTTTSTGEANQGGGYGGTDRDLKQEQQNSARTAQGHGPGSGVGA</sequence>
<keyword evidence="3" id="KW-1185">Reference proteome</keyword>
<name>W2S6X6_CYPE1</name>
<feature type="region of interest" description="Disordered" evidence="1">
    <location>
        <begin position="28"/>
        <end position="114"/>
    </location>
</feature>
<proteinExistence type="predicted"/>
<dbReference type="OrthoDB" id="5386823at2759"/>
<evidence type="ECO:0000313" key="2">
    <source>
        <dbReference type="EMBL" id="ETN43694.1"/>
    </source>
</evidence>
<evidence type="ECO:0000313" key="3">
    <source>
        <dbReference type="Proteomes" id="UP000030752"/>
    </source>
</evidence>
<organism evidence="2 3">
    <name type="scientific">Cyphellophora europaea (strain CBS 101466)</name>
    <name type="common">Phialophora europaea</name>
    <dbReference type="NCBI Taxonomy" id="1220924"/>
    <lineage>
        <taxon>Eukaryota</taxon>
        <taxon>Fungi</taxon>
        <taxon>Dikarya</taxon>
        <taxon>Ascomycota</taxon>
        <taxon>Pezizomycotina</taxon>
        <taxon>Eurotiomycetes</taxon>
        <taxon>Chaetothyriomycetidae</taxon>
        <taxon>Chaetothyriales</taxon>
        <taxon>Cyphellophoraceae</taxon>
        <taxon>Cyphellophora</taxon>
    </lineage>
</organism>
<dbReference type="Proteomes" id="UP000030752">
    <property type="component" value="Unassembled WGS sequence"/>
</dbReference>
<reference evidence="2 3" key="1">
    <citation type="submission" date="2013-03" db="EMBL/GenBank/DDBJ databases">
        <title>The Genome Sequence of Phialophora europaea CBS 101466.</title>
        <authorList>
            <consortium name="The Broad Institute Genomics Platform"/>
            <person name="Cuomo C."/>
            <person name="de Hoog S."/>
            <person name="Gorbushina A."/>
            <person name="Walker B."/>
            <person name="Young S.K."/>
            <person name="Zeng Q."/>
            <person name="Gargeya S."/>
            <person name="Fitzgerald M."/>
            <person name="Haas B."/>
            <person name="Abouelleil A."/>
            <person name="Allen A.W."/>
            <person name="Alvarado L."/>
            <person name="Arachchi H.M."/>
            <person name="Berlin A.M."/>
            <person name="Chapman S.B."/>
            <person name="Gainer-Dewar J."/>
            <person name="Goldberg J."/>
            <person name="Griggs A."/>
            <person name="Gujja S."/>
            <person name="Hansen M."/>
            <person name="Howarth C."/>
            <person name="Imamovic A."/>
            <person name="Ireland A."/>
            <person name="Larimer J."/>
            <person name="McCowan C."/>
            <person name="Murphy C."/>
            <person name="Pearson M."/>
            <person name="Poon T.W."/>
            <person name="Priest M."/>
            <person name="Roberts A."/>
            <person name="Saif S."/>
            <person name="Shea T."/>
            <person name="Sisk P."/>
            <person name="Sykes S."/>
            <person name="Wortman J."/>
            <person name="Nusbaum C."/>
            <person name="Birren B."/>
        </authorList>
    </citation>
    <scope>NUCLEOTIDE SEQUENCE [LARGE SCALE GENOMIC DNA]</scope>
    <source>
        <strain evidence="2 3">CBS 101466</strain>
    </source>
</reference>
<feature type="compositionally biased region" description="Polar residues" evidence="1">
    <location>
        <begin position="28"/>
        <end position="50"/>
    </location>
</feature>